<proteinExistence type="predicted"/>
<reference evidence="2" key="1">
    <citation type="submission" date="2005-09" db="EMBL/GenBank/DDBJ databases">
        <authorList>
            <person name="Mural R.J."/>
            <person name="Li P.W."/>
            <person name="Adams M.D."/>
            <person name="Amanatides P.G."/>
            <person name="Baden-Tillson H."/>
            <person name="Barnstead M."/>
            <person name="Chin S.H."/>
            <person name="Dew I."/>
            <person name="Evans C.A."/>
            <person name="Ferriera S."/>
            <person name="Flanigan M."/>
            <person name="Fosler C."/>
            <person name="Glodek A."/>
            <person name="Gu Z."/>
            <person name="Holt R.A."/>
            <person name="Jennings D."/>
            <person name="Kraft C.L."/>
            <person name="Lu F."/>
            <person name="Nguyen T."/>
            <person name="Nusskern D.R."/>
            <person name="Pfannkoch C.M."/>
            <person name="Sitter C."/>
            <person name="Sutton G.G."/>
            <person name="Venter J.C."/>
            <person name="Wang Z."/>
            <person name="Woodage T."/>
            <person name="Zheng X.H."/>
            <person name="Zhong F."/>
        </authorList>
    </citation>
    <scope>NUCLEOTIDE SEQUENCE [LARGE SCALE GENOMIC DNA]</scope>
    <source>
        <strain>BN</strain>
        <strain evidence="2">Sprague-Dawley</strain>
    </source>
</reference>
<dbReference type="Proteomes" id="UP000234681">
    <property type="component" value="Chromosome 14"/>
</dbReference>
<name>A6JDG9_RAT</name>
<evidence type="ECO:0000313" key="2">
    <source>
        <dbReference type="Proteomes" id="UP000234681"/>
    </source>
</evidence>
<gene>
    <name evidence="1" type="ORF">rCG_57143</name>
</gene>
<evidence type="ECO:0000313" key="1">
    <source>
        <dbReference type="EMBL" id="EDL90090.1"/>
    </source>
</evidence>
<sequence length="47" mass="5544">MEPHKQRGSLELLYHSTLHWSLLVFTSWRDVRQRTSHGIPADSGYFC</sequence>
<protein>
    <submittedName>
        <fullName evidence="1">RCG57143</fullName>
    </submittedName>
</protein>
<accession>A6JDG9</accession>
<dbReference type="EMBL" id="CH473981">
    <property type="protein sequence ID" value="EDL90090.1"/>
    <property type="molecule type" value="Genomic_DNA"/>
</dbReference>
<organism evidence="1 2">
    <name type="scientific">Rattus norvegicus</name>
    <name type="common">Rat</name>
    <dbReference type="NCBI Taxonomy" id="10116"/>
    <lineage>
        <taxon>Eukaryota</taxon>
        <taxon>Metazoa</taxon>
        <taxon>Chordata</taxon>
        <taxon>Craniata</taxon>
        <taxon>Vertebrata</taxon>
        <taxon>Euteleostomi</taxon>
        <taxon>Mammalia</taxon>
        <taxon>Eutheria</taxon>
        <taxon>Euarchontoglires</taxon>
        <taxon>Glires</taxon>
        <taxon>Rodentia</taxon>
        <taxon>Myomorpha</taxon>
        <taxon>Muroidea</taxon>
        <taxon>Muridae</taxon>
        <taxon>Murinae</taxon>
        <taxon>Rattus</taxon>
    </lineage>
</organism>
<dbReference type="AlphaFoldDB" id="A6JDG9"/>